<evidence type="ECO:0000313" key="4">
    <source>
        <dbReference type="EMBL" id="PKF68564.1"/>
    </source>
</evidence>
<comment type="caution">
    <text evidence="4">The sequence shown here is derived from an EMBL/GenBank/DDBJ whole genome shotgun (WGS) entry which is preliminary data.</text>
</comment>
<dbReference type="EMBL" id="PJAF01000016">
    <property type="protein sequence ID" value="PKF68564.1"/>
    <property type="molecule type" value="Genomic_DNA"/>
</dbReference>
<name>A0A2N0X785_9CORY</name>
<dbReference type="PANTHER" id="PTHR40763:SF4">
    <property type="entry name" value="DUF1707 DOMAIN-CONTAINING PROTEIN"/>
    <property type="match status" value="1"/>
</dbReference>
<dbReference type="OrthoDB" id="3625082at2"/>
<dbReference type="Pfam" id="PF09922">
    <property type="entry name" value="LiaF-like_C"/>
    <property type="match status" value="1"/>
</dbReference>
<dbReference type="PANTHER" id="PTHR40763">
    <property type="entry name" value="MEMBRANE PROTEIN-RELATED"/>
    <property type="match status" value="1"/>
</dbReference>
<reference evidence="4 5" key="1">
    <citation type="submission" date="2017-12" db="EMBL/GenBank/DDBJ databases">
        <title>Corynebacterium mastitidis 16-1433 Genome.</title>
        <authorList>
            <person name="Gulvik C.A."/>
        </authorList>
    </citation>
    <scope>NUCLEOTIDE SEQUENCE [LARGE SCALE GENOMIC DNA]</scope>
    <source>
        <strain evidence="4 5">16-1433</strain>
    </source>
</reference>
<dbReference type="Proteomes" id="UP000233249">
    <property type="component" value="Unassembled WGS sequence"/>
</dbReference>
<accession>A0A2N0X785</accession>
<feature type="region of interest" description="Disordered" evidence="1">
    <location>
        <begin position="1"/>
        <end position="22"/>
    </location>
</feature>
<dbReference type="AlphaFoldDB" id="A0A2N0X785"/>
<feature type="domain" description="DUF1707" evidence="2">
    <location>
        <begin position="17"/>
        <end position="68"/>
    </location>
</feature>
<gene>
    <name evidence="4" type="ORF">CXB45_06635</name>
</gene>
<protein>
    <submittedName>
        <fullName evidence="4">Uncharacterized protein</fullName>
    </submittedName>
</protein>
<evidence type="ECO:0000313" key="5">
    <source>
        <dbReference type="Proteomes" id="UP000233249"/>
    </source>
</evidence>
<dbReference type="InterPro" id="IPR012551">
    <property type="entry name" value="DUF1707_SHOCT-like"/>
</dbReference>
<evidence type="ECO:0000256" key="1">
    <source>
        <dbReference type="SAM" id="MobiDB-lite"/>
    </source>
</evidence>
<organism evidence="4 5">
    <name type="scientific">Corynebacterium mastitidis</name>
    <dbReference type="NCBI Taxonomy" id="161890"/>
    <lineage>
        <taxon>Bacteria</taxon>
        <taxon>Bacillati</taxon>
        <taxon>Actinomycetota</taxon>
        <taxon>Actinomycetes</taxon>
        <taxon>Mycobacteriales</taxon>
        <taxon>Corynebacteriaceae</taxon>
        <taxon>Corynebacterium</taxon>
    </lineage>
</organism>
<evidence type="ECO:0000259" key="2">
    <source>
        <dbReference type="Pfam" id="PF08044"/>
    </source>
</evidence>
<dbReference type="Pfam" id="PF08044">
    <property type="entry name" value="DUF1707"/>
    <property type="match status" value="1"/>
</dbReference>
<feature type="domain" description="Cell wall-active antibiotics response LiaF-like C-terminal" evidence="3">
    <location>
        <begin position="103"/>
        <end position="154"/>
    </location>
</feature>
<sequence length="190" mass="20405">MPVMGNNPPSAMPPRHRASDNDRAATHHLLSTALSRGQLSLSEFDARSASAYRATYLDELAPLTQDLPGAAPSPEGGPRRSLAFLSSSRWEHEVLPPRHLSVSFLGTITLDLREAVFSAPRTTLNAQAYLGNITVIVPPHVRVQVDGVGILGNFSRRARRPALDPHGPAHTPLLRITGLSFLGNVTITSG</sequence>
<proteinExistence type="predicted"/>
<dbReference type="InterPro" id="IPR024425">
    <property type="entry name" value="LiaF-like_C"/>
</dbReference>
<evidence type="ECO:0000259" key="3">
    <source>
        <dbReference type="Pfam" id="PF09922"/>
    </source>
</evidence>